<dbReference type="InterPro" id="IPR021851">
    <property type="entry name" value="DUF3455"/>
</dbReference>
<dbReference type="EMBL" id="DS027045">
    <property type="protein sequence ID" value="EAW14349.1"/>
    <property type="molecule type" value="Genomic_DNA"/>
</dbReference>
<dbReference type="PANTHER" id="PTHR35567">
    <property type="entry name" value="MALATE DEHYDROGENASE (AFU_ORTHOLOGUE AFUA_2G13800)"/>
    <property type="match status" value="1"/>
</dbReference>
<dbReference type="GeneID" id="4707799"/>
<gene>
    <name evidence="2" type="ORF">ACLA_073850</name>
</gene>
<dbReference type="PANTHER" id="PTHR35567:SF1">
    <property type="entry name" value="CONSERVED FUNGAL PROTEIN (AFU_ORTHOLOGUE AFUA_1G14230)"/>
    <property type="match status" value="1"/>
</dbReference>
<sequence length="205" mass="21699">MHFLTIICFLFAVITVGASPPLPMNGALTILRVKAAQARGEIQLGNCIGANTMLPLCDTNSILPMLSRGLTLKYLAIGRGTQNYTCAPGHESALPTAKGAVATLFDASCIASRSPTILHELPLVLSGVSSNTSVSLPDQLTARKSNALVLGEHHFTGRAPPCLIYGLEGINIGSSTRKMRAKYIVLILLVASHRLSAKVRKRALG</sequence>
<keyword evidence="3" id="KW-1185">Reference proteome</keyword>
<keyword evidence="1" id="KW-0732">Signal</keyword>
<dbReference type="HOGENOM" id="CLU_1337232_0_0_1"/>
<dbReference type="Pfam" id="PF11937">
    <property type="entry name" value="DUF3455"/>
    <property type="match status" value="1"/>
</dbReference>
<organism evidence="2 3">
    <name type="scientific">Aspergillus clavatus (strain ATCC 1007 / CBS 513.65 / DSM 816 / NCTC 3887 / NRRL 1 / QM 1276 / 107)</name>
    <dbReference type="NCBI Taxonomy" id="344612"/>
    <lineage>
        <taxon>Eukaryota</taxon>
        <taxon>Fungi</taxon>
        <taxon>Dikarya</taxon>
        <taxon>Ascomycota</taxon>
        <taxon>Pezizomycotina</taxon>
        <taxon>Eurotiomycetes</taxon>
        <taxon>Eurotiomycetidae</taxon>
        <taxon>Eurotiales</taxon>
        <taxon>Aspergillaceae</taxon>
        <taxon>Aspergillus</taxon>
        <taxon>Aspergillus subgen. Fumigati</taxon>
    </lineage>
</organism>
<dbReference type="RefSeq" id="XP_001275775.1">
    <property type="nucleotide sequence ID" value="XM_001275774.1"/>
</dbReference>
<accession>A1C7H8</accession>
<dbReference type="OrthoDB" id="1859733at2759"/>
<protein>
    <submittedName>
        <fullName evidence="2">Uncharacterized protein</fullName>
    </submittedName>
</protein>
<evidence type="ECO:0000256" key="1">
    <source>
        <dbReference type="SAM" id="SignalP"/>
    </source>
</evidence>
<feature type="chain" id="PRO_5002632971" evidence="1">
    <location>
        <begin position="19"/>
        <end position="205"/>
    </location>
</feature>
<reference evidence="2 3" key="1">
    <citation type="journal article" date="2008" name="PLoS Genet.">
        <title>Genomic islands in the pathogenic filamentous fungus Aspergillus fumigatus.</title>
        <authorList>
            <person name="Fedorova N.D."/>
            <person name="Khaldi N."/>
            <person name="Joardar V.S."/>
            <person name="Maiti R."/>
            <person name="Amedeo P."/>
            <person name="Anderson M.J."/>
            <person name="Crabtree J."/>
            <person name="Silva J.C."/>
            <person name="Badger J.H."/>
            <person name="Albarraq A."/>
            <person name="Angiuoli S."/>
            <person name="Bussey H."/>
            <person name="Bowyer P."/>
            <person name="Cotty P.J."/>
            <person name="Dyer P.S."/>
            <person name="Egan A."/>
            <person name="Galens K."/>
            <person name="Fraser-Liggett C.M."/>
            <person name="Haas B.J."/>
            <person name="Inman J.M."/>
            <person name="Kent R."/>
            <person name="Lemieux S."/>
            <person name="Malavazi I."/>
            <person name="Orvis J."/>
            <person name="Roemer T."/>
            <person name="Ronning C.M."/>
            <person name="Sundaram J.P."/>
            <person name="Sutton G."/>
            <person name="Turner G."/>
            <person name="Venter J.C."/>
            <person name="White O.R."/>
            <person name="Whitty B.R."/>
            <person name="Youngman P."/>
            <person name="Wolfe K.H."/>
            <person name="Goldman G.H."/>
            <person name="Wortman J.R."/>
            <person name="Jiang B."/>
            <person name="Denning D.W."/>
            <person name="Nierman W.C."/>
        </authorList>
    </citation>
    <scope>NUCLEOTIDE SEQUENCE [LARGE SCALE GENOMIC DNA]</scope>
    <source>
        <strain evidence="3">ATCC 1007 / CBS 513.65 / DSM 816 / NCTC 3887 / NRRL 1</strain>
    </source>
</reference>
<proteinExistence type="predicted"/>
<dbReference type="KEGG" id="act:ACLA_073850"/>
<name>A1C7H8_ASPCL</name>
<dbReference type="AlphaFoldDB" id="A1C7H8"/>
<dbReference type="VEuPathDB" id="FungiDB:ACLA_073850"/>
<evidence type="ECO:0000313" key="2">
    <source>
        <dbReference type="EMBL" id="EAW14349.1"/>
    </source>
</evidence>
<feature type="signal peptide" evidence="1">
    <location>
        <begin position="1"/>
        <end position="18"/>
    </location>
</feature>
<evidence type="ECO:0000313" key="3">
    <source>
        <dbReference type="Proteomes" id="UP000006701"/>
    </source>
</evidence>
<dbReference type="Proteomes" id="UP000006701">
    <property type="component" value="Unassembled WGS sequence"/>
</dbReference>